<accession>A0A1M2VZD1</accession>
<evidence type="ECO:0000313" key="3">
    <source>
        <dbReference type="Proteomes" id="UP000184267"/>
    </source>
</evidence>
<feature type="region of interest" description="Disordered" evidence="1">
    <location>
        <begin position="585"/>
        <end position="641"/>
    </location>
</feature>
<feature type="compositionally biased region" description="Basic and acidic residues" evidence="1">
    <location>
        <begin position="630"/>
        <end position="641"/>
    </location>
</feature>
<dbReference type="OMA" id="EYESEHP"/>
<feature type="compositionally biased region" description="Pro residues" evidence="1">
    <location>
        <begin position="499"/>
        <end position="509"/>
    </location>
</feature>
<feature type="region of interest" description="Disordered" evidence="1">
    <location>
        <begin position="664"/>
        <end position="687"/>
    </location>
</feature>
<feature type="compositionally biased region" description="Basic and acidic residues" evidence="1">
    <location>
        <begin position="700"/>
        <end position="714"/>
    </location>
</feature>
<feature type="region of interest" description="Disordered" evidence="1">
    <location>
        <begin position="413"/>
        <end position="525"/>
    </location>
</feature>
<organism evidence="2 3">
    <name type="scientific">Trametes pubescens</name>
    <name type="common">White-rot fungus</name>
    <dbReference type="NCBI Taxonomy" id="154538"/>
    <lineage>
        <taxon>Eukaryota</taxon>
        <taxon>Fungi</taxon>
        <taxon>Dikarya</taxon>
        <taxon>Basidiomycota</taxon>
        <taxon>Agaricomycotina</taxon>
        <taxon>Agaricomycetes</taxon>
        <taxon>Polyporales</taxon>
        <taxon>Polyporaceae</taxon>
        <taxon>Trametes</taxon>
    </lineage>
</organism>
<feature type="compositionally biased region" description="Low complexity" evidence="1">
    <location>
        <begin position="675"/>
        <end position="687"/>
    </location>
</feature>
<comment type="caution">
    <text evidence="2">The sequence shown here is derived from an EMBL/GenBank/DDBJ whole genome shotgun (WGS) entry which is preliminary data.</text>
</comment>
<dbReference type="EMBL" id="MNAD01000443">
    <property type="protein sequence ID" value="OJT12967.1"/>
    <property type="molecule type" value="Genomic_DNA"/>
</dbReference>
<evidence type="ECO:0000256" key="1">
    <source>
        <dbReference type="SAM" id="MobiDB-lite"/>
    </source>
</evidence>
<dbReference type="OrthoDB" id="2804693at2759"/>
<reference evidence="2 3" key="1">
    <citation type="submission" date="2016-10" db="EMBL/GenBank/DDBJ databases">
        <title>Genome sequence of the basidiomycete white-rot fungus Trametes pubescens.</title>
        <authorList>
            <person name="Makela M.R."/>
            <person name="Granchi Z."/>
            <person name="Peng M."/>
            <person name="De Vries R.P."/>
            <person name="Grigoriev I."/>
            <person name="Riley R."/>
            <person name="Hilden K."/>
        </authorList>
    </citation>
    <scope>NUCLEOTIDE SEQUENCE [LARGE SCALE GENOMIC DNA]</scope>
    <source>
        <strain evidence="2 3">FBCC735</strain>
    </source>
</reference>
<keyword evidence="3" id="KW-1185">Reference proteome</keyword>
<feature type="compositionally biased region" description="Basic and acidic residues" evidence="1">
    <location>
        <begin position="429"/>
        <end position="441"/>
    </location>
</feature>
<feature type="compositionally biased region" description="Polar residues" evidence="1">
    <location>
        <begin position="459"/>
        <end position="484"/>
    </location>
</feature>
<feature type="region of interest" description="Disordered" evidence="1">
    <location>
        <begin position="200"/>
        <end position="289"/>
    </location>
</feature>
<evidence type="ECO:0000313" key="2">
    <source>
        <dbReference type="EMBL" id="OJT12967.1"/>
    </source>
</evidence>
<dbReference type="AlphaFoldDB" id="A0A1M2VZD1"/>
<proteinExistence type="predicted"/>
<feature type="compositionally biased region" description="Basic and acidic residues" evidence="1">
    <location>
        <begin position="245"/>
        <end position="254"/>
    </location>
</feature>
<name>A0A1M2VZD1_TRAPU</name>
<feature type="region of interest" description="Disordered" evidence="1">
    <location>
        <begin position="700"/>
        <end position="722"/>
    </location>
</feature>
<gene>
    <name evidence="2" type="ORF">TRAPUB_10532</name>
</gene>
<feature type="region of interest" description="Disordered" evidence="1">
    <location>
        <begin position="48"/>
        <end position="90"/>
    </location>
</feature>
<dbReference type="Proteomes" id="UP000184267">
    <property type="component" value="Unassembled WGS sequence"/>
</dbReference>
<sequence>MPLAKQSSSPLMRDRYGSPSLDAPLLNIIPGLPPLKFPLPVLSSRHARYDSIPAPPSPLSESCSPPASFTIPSPGEHHSPSFRPSAAPSPSSIATDFFPIEEATPQPSPQLTIPSLPSSAYVSDADSLILPPSESTNAHIRPTFPHNATSASQMDAFALAAAVATSPSQSSLSLPTSFQSQFASGTSAASFNTPLASPARVVRPYAPRQPSRATQASAGHRAGTTRSVGFAELDDDEDSDTPVIRSRDRMDDTRWRRRSAPPPIVRHSPRPLAPKTISSRVDVGSSRRLRSAKEPVLGKMRKIGERLRGLFKNKDASPAKARTSGLNPVQPAPAFGLMTTTTAVTNVEYESVSHCSSLVNPSPSSFCPSQEHPIPAPSPRAKMMRNHRRSLPLPSLLLPSSAENIASAIFKRPPAHRASNSPLSQESSEDARELSSRDEHSSCTPTHSPRTPKPRRQRNVTADQIEEPQTTLQKARRFSLSSALPKSRLDSLRSTMLPRPSPPLPPMPAYPFDDNVPPSSSSQLADRTPLVDEFGSGYWGEELPSVRITRGSPDLHSVDASPRRIRTQTAPSAPQISPTEVDAVNTTPKAKRPRRFSLSSMMAKRASRSRIGGRTSVPSSSHVPPIPTRADSEVPVRRPRGDTITTITQGVPFDMIQPKPALAVQVDSSTGSAPSHSRFSVSSTISSSHTGSAYFDAREQLSEDNHHSSSDADRSCSPGVESDLDSMSFARTPDYCSGTFSFRSSGDRPRYLDTDELSIPGSYHFRPSLVGKCASTSAVSHLFSERTSAPVKTLRFSPSLSLSFDRSWSDDGEGDDNDIGMMDREEDRGFMRALGFEFDEIARRVREETI</sequence>
<feature type="compositionally biased region" description="Low complexity" evidence="1">
    <location>
        <begin position="59"/>
        <end position="68"/>
    </location>
</feature>
<protein>
    <submittedName>
        <fullName evidence="2">Uncharacterized protein</fullName>
    </submittedName>
</protein>
<feature type="compositionally biased region" description="Low complexity" evidence="1">
    <location>
        <begin position="81"/>
        <end position="90"/>
    </location>
</feature>